<keyword evidence="1" id="KW-0614">Plasmid</keyword>
<organism evidence="1 2">
    <name type="scientific">Enterococcus gallinarum</name>
    <dbReference type="NCBI Taxonomy" id="1353"/>
    <lineage>
        <taxon>Bacteria</taxon>
        <taxon>Bacillati</taxon>
        <taxon>Bacillota</taxon>
        <taxon>Bacilli</taxon>
        <taxon>Lactobacillales</taxon>
        <taxon>Enterococcaceae</taxon>
        <taxon>Enterococcus</taxon>
    </lineage>
</organism>
<geneLocation type="plasmid" evidence="1 2">
    <name>pEGM181-2</name>
</geneLocation>
<dbReference type="Proteomes" id="UP000516696">
    <property type="component" value="Plasmid pEGM181-2"/>
</dbReference>
<evidence type="ECO:0000313" key="2">
    <source>
        <dbReference type="Proteomes" id="UP000516696"/>
    </source>
</evidence>
<evidence type="ECO:0000313" key="1">
    <source>
        <dbReference type="EMBL" id="QOG29277.1"/>
    </source>
</evidence>
<dbReference type="EMBL" id="CP050486">
    <property type="protein sequence ID" value="QOG29277.1"/>
    <property type="molecule type" value="Genomic_DNA"/>
</dbReference>
<proteinExistence type="predicted"/>
<sequence length="268" mass="32115">MGKLKIKRIQTGIYFQEEVLEKTNDYIKYLNDYIKNVDKSEFKSEHGWYKDNIKLVDFTDRVIMQFLDRFNLLNASESPLITENGAFKETGWSKNNKLIYSENFNQTEQFLENMIGETINFDEYFLPKEKNPFKNLISGEFTSDDLYIALENMFTINYKDLMEISKLYSNRSKRGLYISENLKEDFFISTEYFIPENLGGKSTLFNNIIKFWFIYFGIYSPQDFLPFFANEYIEKSKGQSYNKIFENFYYKEIPFLSLVDNYLLDFEE</sequence>
<reference evidence="1 2" key="1">
    <citation type="submission" date="2020-03" db="EMBL/GenBank/DDBJ databases">
        <title>Characterization of ganglioside-mimicking enterococci.</title>
        <authorList>
            <person name="Patry R.T."/>
            <person name="Nothaft H."/>
            <person name="Bridger R."/>
            <person name="Shajahan A."/>
            <person name="Huynh S."/>
            <person name="Sanchez S."/>
            <person name="Azadi P."/>
            <person name="Cooper K."/>
            <person name="Miller W.G."/>
            <person name="Parker C.T."/>
            <person name="Wells L."/>
            <person name="Szymanski C.M."/>
        </authorList>
    </citation>
    <scope>NUCLEOTIDE SEQUENCE [LARGE SCALE GENOMIC DNA]</scope>
    <source>
        <strain evidence="1 2">EGM181</strain>
        <plasmid evidence="1 2">pEGM181-2</plasmid>
    </source>
</reference>
<protein>
    <submittedName>
        <fullName evidence="1">Uncharacterized protein</fullName>
    </submittedName>
</protein>
<gene>
    <name evidence="1" type="ORF">EGM181_18365</name>
</gene>
<dbReference type="AlphaFoldDB" id="A0AAE7MTC0"/>
<name>A0AAE7MTC0_ENTGA</name>
<dbReference type="RefSeq" id="WP_138314910.1">
    <property type="nucleotide sequence ID" value="NZ_CP050486.1"/>
</dbReference>
<accession>A0AAE7MTC0</accession>